<dbReference type="RefSeq" id="WP_146359980.1">
    <property type="nucleotide sequence ID" value="NZ_VOAL01000001.1"/>
</dbReference>
<comment type="similarity">
    <text evidence="1">Belongs to the EamA transporter family.</text>
</comment>
<feature type="transmembrane region" description="Helical" evidence="2">
    <location>
        <begin position="106"/>
        <end position="128"/>
    </location>
</feature>
<evidence type="ECO:0000256" key="1">
    <source>
        <dbReference type="ARBA" id="ARBA00007362"/>
    </source>
</evidence>
<dbReference type="PANTHER" id="PTHR22911:SF79">
    <property type="entry name" value="MOBA-LIKE NTP TRANSFERASE DOMAIN-CONTAINING PROTEIN"/>
    <property type="match status" value="1"/>
</dbReference>
<evidence type="ECO:0000256" key="2">
    <source>
        <dbReference type="SAM" id="Phobius"/>
    </source>
</evidence>
<dbReference type="AlphaFoldDB" id="A0A5N6MS88"/>
<feature type="transmembrane region" description="Helical" evidence="2">
    <location>
        <begin position="232"/>
        <end position="257"/>
    </location>
</feature>
<keyword evidence="2" id="KW-1133">Transmembrane helix</keyword>
<proteinExistence type="inferred from homology"/>
<feature type="transmembrane region" description="Helical" evidence="2">
    <location>
        <begin position="12"/>
        <end position="32"/>
    </location>
</feature>
<feature type="transmembrane region" description="Helical" evidence="2">
    <location>
        <begin position="83"/>
        <end position="100"/>
    </location>
</feature>
<reference evidence="4 5" key="1">
    <citation type="submission" date="2019-08" db="EMBL/GenBank/DDBJ databases">
        <title>Arthrobacter sp. nov., isolated from plateau pika and Tibetan wild ass.</title>
        <authorList>
            <person name="Ge Y."/>
        </authorList>
    </citation>
    <scope>NUCLEOTIDE SEQUENCE [LARGE SCALE GENOMIC DNA]</scope>
    <source>
        <strain evidence="4 5">785</strain>
    </source>
</reference>
<organism evidence="4 5">
    <name type="scientific">Arthrobacter yangruifuii</name>
    <dbReference type="NCBI Taxonomy" id="2606616"/>
    <lineage>
        <taxon>Bacteria</taxon>
        <taxon>Bacillati</taxon>
        <taxon>Actinomycetota</taxon>
        <taxon>Actinomycetes</taxon>
        <taxon>Micrococcales</taxon>
        <taxon>Micrococcaceae</taxon>
        <taxon>Arthrobacter</taxon>
    </lineage>
</organism>
<evidence type="ECO:0000313" key="5">
    <source>
        <dbReference type="Proteomes" id="UP000326852"/>
    </source>
</evidence>
<dbReference type="InterPro" id="IPR000620">
    <property type="entry name" value="EamA_dom"/>
</dbReference>
<keyword evidence="2" id="KW-0812">Transmembrane</keyword>
<dbReference type="GO" id="GO:0016020">
    <property type="term" value="C:membrane"/>
    <property type="evidence" value="ECO:0007669"/>
    <property type="project" value="InterPro"/>
</dbReference>
<evidence type="ECO:0000313" key="4">
    <source>
        <dbReference type="EMBL" id="KAD4059782.1"/>
    </source>
</evidence>
<dbReference type="PANTHER" id="PTHR22911">
    <property type="entry name" value="ACYL-MALONYL CONDENSING ENZYME-RELATED"/>
    <property type="match status" value="1"/>
</dbReference>
<feature type="transmembrane region" description="Helical" evidence="2">
    <location>
        <begin position="264"/>
        <end position="284"/>
    </location>
</feature>
<keyword evidence="2" id="KW-0472">Membrane</keyword>
<keyword evidence="5" id="KW-1185">Reference proteome</keyword>
<dbReference type="SUPFAM" id="SSF103481">
    <property type="entry name" value="Multidrug resistance efflux transporter EmrE"/>
    <property type="match status" value="2"/>
</dbReference>
<feature type="transmembrane region" description="Helical" evidence="2">
    <location>
        <begin position="194"/>
        <end position="220"/>
    </location>
</feature>
<feature type="transmembrane region" description="Helical" evidence="2">
    <location>
        <begin position="165"/>
        <end position="182"/>
    </location>
</feature>
<sequence length="326" mass="33974">MARERINDSRTPLRPGAAGIFVALASSAVFGLSGSFAKALLETGWSSTGAVAARMLGAALVLAVPAAVTLHGRWSQVRGNWRTIVLFGFVGVAGCQFFYFNAVERLSVGVALLLEFLAPVLMVLWIWLATRRRPGLRTVLGTAAAVAGLILVLDLTGSTRVDPVGVLWGLAAAVCLASYFFITAKQNDSLPPLVLATGGMFVGGATMAVLGLTGILPLAFSTADVELGGWQTAWWVPLTGLVLFSTVLAYVTGIIAARSLGSRVASFVSLTEVLFAVLWAWLLLSELPRPVQLAGGALIVAGVVLVRSDEPAGLPGEAAADVEPYA</sequence>
<dbReference type="Proteomes" id="UP000326852">
    <property type="component" value="Unassembled WGS sequence"/>
</dbReference>
<feature type="transmembrane region" description="Helical" evidence="2">
    <location>
        <begin position="135"/>
        <end position="153"/>
    </location>
</feature>
<comment type="caution">
    <text evidence="4">The sequence shown here is derived from an EMBL/GenBank/DDBJ whole genome shotgun (WGS) entry which is preliminary data.</text>
</comment>
<dbReference type="Gene3D" id="1.10.3730.20">
    <property type="match status" value="1"/>
</dbReference>
<feature type="transmembrane region" description="Helical" evidence="2">
    <location>
        <begin position="52"/>
        <end position="71"/>
    </location>
</feature>
<dbReference type="EMBL" id="VTFX01000001">
    <property type="protein sequence ID" value="KAD4059782.1"/>
    <property type="molecule type" value="Genomic_DNA"/>
</dbReference>
<accession>A0A5N6MS88</accession>
<evidence type="ECO:0000259" key="3">
    <source>
        <dbReference type="Pfam" id="PF00892"/>
    </source>
</evidence>
<protein>
    <submittedName>
        <fullName evidence="4">EamA family transporter</fullName>
    </submittedName>
</protein>
<name>A0A5N6MS88_9MICC</name>
<gene>
    <name evidence="4" type="ORF">GD627_01420</name>
</gene>
<dbReference type="OrthoDB" id="154915at2"/>
<dbReference type="InterPro" id="IPR037185">
    <property type="entry name" value="EmrE-like"/>
</dbReference>
<feature type="domain" description="EamA" evidence="3">
    <location>
        <begin position="165"/>
        <end position="306"/>
    </location>
</feature>
<feature type="domain" description="EamA" evidence="3">
    <location>
        <begin position="18"/>
        <end position="153"/>
    </location>
</feature>
<dbReference type="Pfam" id="PF00892">
    <property type="entry name" value="EamA"/>
    <property type="match status" value="2"/>
</dbReference>